<dbReference type="PANTHER" id="PTHR43353:SF5">
    <property type="entry name" value="SUCCINATE-SEMIALDEHYDE DEHYDROGENASE, MITOCHONDRIAL"/>
    <property type="match status" value="1"/>
</dbReference>
<dbReference type="Pfam" id="PF00171">
    <property type="entry name" value="Aldedh"/>
    <property type="match status" value="1"/>
</dbReference>
<keyword evidence="4" id="KW-1185">Reference proteome</keyword>
<proteinExistence type="predicted"/>
<evidence type="ECO:0000259" key="2">
    <source>
        <dbReference type="Pfam" id="PF00171"/>
    </source>
</evidence>
<dbReference type="InterPro" id="IPR016162">
    <property type="entry name" value="Ald_DH_N"/>
</dbReference>
<gene>
    <name evidence="3" type="ORF">ASPCAL04373</name>
</gene>
<organism evidence="3 4">
    <name type="scientific">Aspergillus calidoustus</name>
    <dbReference type="NCBI Taxonomy" id="454130"/>
    <lineage>
        <taxon>Eukaryota</taxon>
        <taxon>Fungi</taxon>
        <taxon>Dikarya</taxon>
        <taxon>Ascomycota</taxon>
        <taxon>Pezizomycotina</taxon>
        <taxon>Eurotiomycetes</taxon>
        <taxon>Eurotiomycetidae</taxon>
        <taxon>Eurotiales</taxon>
        <taxon>Aspergillaceae</taxon>
        <taxon>Aspergillus</taxon>
        <taxon>Aspergillus subgen. Nidulantes</taxon>
    </lineage>
</organism>
<dbReference type="InterPro" id="IPR015590">
    <property type="entry name" value="Aldehyde_DH_dom"/>
</dbReference>
<dbReference type="GO" id="GO:0005737">
    <property type="term" value="C:cytoplasm"/>
    <property type="evidence" value="ECO:0007669"/>
    <property type="project" value="TreeGrafter"/>
</dbReference>
<dbReference type="SUPFAM" id="SSF53720">
    <property type="entry name" value="ALDH-like"/>
    <property type="match status" value="1"/>
</dbReference>
<dbReference type="OMA" id="TESMPRI"/>
<dbReference type="InterPro" id="IPR016161">
    <property type="entry name" value="Ald_DH/histidinol_DH"/>
</dbReference>
<keyword evidence="1" id="KW-0560">Oxidoreductase</keyword>
<feature type="domain" description="Aldehyde dehydrogenase" evidence="2">
    <location>
        <begin position="7"/>
        <end position="192"/>
    </location>
</feature>
<protein>
    <submittedName>
        <fullName evidence="3">Putative Succinate-semialdehyde dehydrogenase (Eurofung)</fullName>
    </submittedName>
</protein>
<evidence type="ECO:0000313" key="3">
    <source>
        <dbReference type="EMBL" id="CEL03216.1"/>
    </source>
</evidence>
<sequence>MKPSRHTNRSFVQEGIYDKFAAALVDRIKTLKIGNGIDSGVAIGPLTHDRAVEKAIGHINDAKANGASILLGGSACQPDNLRGYFIQPTVLSGMSTKSLTTREEVFAPIVALYPFKTEEEVVTQANDCDVGLGSFIVTESMPRIWRVAEGLEVGMVGVNLGILSACERVKESGYGREGGRHGIDEYLTTKSILMNVMG</sequence>
<dbReference type="OrthoDB" id="310895at2759"/>
<dbReference type="STRING" id="454130.A0A0U5FUM9"/>
<dbReference type="Proteomes" id="UP000054771">
    <property type="component" value="Unassembled WGS sequence"/>
</dbReference>
<reference evidence="4" key="1">
    <citation type="journal article" date="2016" name="Genome Announc.">
        <title>Draft genome sequences of fungus Aspergillus calidoustus.</title>
        <authorList>
            <person name="Horn F."/>
            <person name="Linde J."/>
            <person name="Mattern D.J."/>
            <person name="Walther G."/>
            <person name="Guthke R."/>
            <person name="Scherlach K."/>
            <person name="Martin K."/>
            <person name="Brakhage A.A."/>
            <person name="Petzke L."/>
            <person name="Valiante V."/>
        </authorList>
    </citation>
    <scope>NUCLEOTIDE SEQUENCE [LARGE SCALE GENOMIC DNA]</scope>
    <source>
        <strain evidence="4">SF006504</strain>
    </source>
</reference>
<dbReference type="AlphaFoldDB" id="A0A0U5FUM9"/>
<dbReference type="GO" id="GO:0009450">
    <property type="term" value="P:gamma-aminobutyric acid catabolic process"/>
    <property type="evidence" value="ECO:0007669"/>
    <property type="project" value="TreeGrafter"/>
</dbReference>
<evidence type="ECO:0000313" key="4">
    <source>
        <dbReference type="Proteomes" id="UP000054771"/>
    </source>
</evidence>
<dbReference type="GO" id="GO:0004777">
    <property type="term" value="F:succinate-semialdehyde dehydrogenase (NAD+) activity"/>
    <property type="evidence" value="ECO:0007669"/>
    <property type="project" value="TreeGrafter"/>
</dbReference>
<dbReference type="PANTHER" id="PTHR43353">
    <property type="entry name" value="SUCCINATE-SEMIALDEHYDE DEHYDROGENASE, MITOCHONDRIAL"/>
    <property type="match status" value="1"/>
</dbReference>
<accession>A0A0U5FUM9</accession>
<dbReference type="InterPro" id="IPR016163">
    <property type="entry name" value="Ald_DH_C"/>
</dbReference>
<dbReference type="EMBL" id="CDMC01000003">
    <property type="protein sequence ID" value="CEL03216.1"/>
    <property type="molecule type" value="Genomic_DNA"/>
</dbReference>
<dbReference type="Gene3D" id="3.40.605.10">
    <property type="entry name" value="Aldehyde Dehydrogenase, Chain A, domain 1"/>
    <property type="match status" value="1"/>
</dbReference>
<dbReference type="Gene3D" id="3.40.309.10">
    <property type="entry name" value="Aldehyde Dehydrogenase, Chain A, domain 2"/>
    <property type="match status" value="1"/>
</dbReference>
<evidence type="ECO:0000256" key="1">
    <source>
        <dbReference type="ARBA" id="ARBA00023002"/>
    </source>
</evidence>
<name>A0A0U5FUM9_ASPCI</name>
<dbReference type="InterPro" id="IPR050740">
    <property type="entry name" value="Aldehyde_DH_Superfamily"/>
</dbReference>